<keyword evidence="5 7" id="KW-0012">Acyltransferase</keyword>
<proteinExistence type="predicted"/>
<keyword evidence="4" id="KW-0443">Lipid metabolism</keyword>
<gene>
    <name evidence="7" type="ORF">SAMN05216474_2187</name>
</gene>
<dbReference type="GO" id="GO:0008780">
    <property type="term" value="F:acyl-[acyl-carrier-protein]-UDP-N-acetylglucosamine O-acyltransferase activity"/>
    <property type="evidence" value="ECO:0007669"/>
    <property type="project" value="InterPro"/>
</dbReference>
<protein>
    <submittedName>
        <fullName evidence="7">Acyl-[acyl-carrier-protein]--UDP-N-acetylglucosamine O-acyltransferase</fullName>
    </submittedName>
</protein>
<dbReference type="Gene3D" id="2.160.10.10">
    <property type="entry name" value="Hexapeptide repeat proteins"/>
    <property type="match status" value="1"/>
</dbReference>
<dbReference type="PANTHER" id="PTHR43480:SF1">
    <property type="entry name" value="ACYL-[ACYL-CARRIER-PROTEIN]--UDP-N-ACETYLGLUCOSAMINE O-ACYLTRANSFERASE, MITOCHONDRIAL-RELATED"/>
    <property type="match status" value="1"/>
</dbReference>
<dbReference type="GO" id="GO:0009245">
    <property type="term" value="P:lipid A biosynthetic process"/>
    <property type="evidence" value="ECO:0007669"/>
    <property type="project" value="UniProtKB-KW"/>
</dbReference>
<evidence type="ECO:0000256" key="3">
    <source>
        <dbReference type="ARBA" id="ARBA00022679"/>
    </source>
</evidence>
<dbReference type="SUPFAM" id="SSF51161">
    <property type="entry name" value="Trimeric LpxA-like enzymes"/>
    <property type="match status" value="1"/>
</dbReference>
<dbReference type="PIRSF" id="PIRSF000456">
    <property type="entry name" value="UDP-GlcNAc_acltr"/>
    <property type="match status" value="1"/>
</dbReference>
<dbReference type="Pfam" id="PF00132">
    <property type="entry name" value="Hexapep"/>
    <property type="match status" value="2"/>
</dbReference>
<dbReference type="NCBIfam" id="NF003657">
    <property type="entry name" value="PRK05289.1"/>
    <property type="match status" value="1"/>
</dbReference>
<reference evidence="7 8" key="1">
    <citation type="submission" date="2016-10" db="EMBL/GenBank/DDBJ databases">
        <authorList>
            <person name="de Groot N.N."/>
        </authorList>
    </citation>
    <scope>NUCLEOTIDE SEQUENCE [LARGE SCALE GENOMIC DNA]</scope>
    <source>
        <strain evidence="7 8">CGMCC 1.7005</strain>
    </source>
</reference>
<dbReference type="EMBL" id="FPAS01000003">
    <property type="protein sequence ID" value="SFT75549.1"/>
    <property type="molecule type" value="Genomic_DNA"/>
</dbReference>
<evidence type="ECO:0000313" key="7">
    <source>
        <dbReference type="EMBL" id="SFT75549.1"/>
    </source>
</evidence>
<keyword evidence="8" id="KW-1185">Reference proteome</keyword>
<evidence type="ECO:0000256" key="2">
    <source>
        <dbReference type="ARBA" id="ARBA00022556"/>
    </source>
</evidence>
<evidence type="ECO:0000313" key="8">
    <source>
        <dbReference type="Proteomes" id="UP000236454"/>
    </source>
</evidence>
<dbReference type="AlphaFoldDB" id="A0A1I7AKP7"/>
<dbReference type="RefSeq" id="WP_090249378.1">
    <property type="nucleotide sequence ID" value="NZ_FPAS01000003.1"/>
</dbReference>
<dbReference type="GO" id="GO:0016020">
    <property type="term" value="C:membrane"/>
    <property type="evidence" value="ECO:0007669"/>
    <property type="project" value="GOC"/>
</dbReference>
<dbReference type="InterPro" id="IPR029098">
    <property type="entry name" value="Acetyltransf_C"/>
</dbReference>
<dbReference type="Proteomes" id="UP000236454">
    <property type="component" value="Unassembled WGS sequence"/>
</dbReference>
<dbReference type="InterPro" id="IPR011004">
    <property type="entry name" value="Trimer_LpxA-like_sf"/>
</dbReference>
<dbReference type="STRING" id="477690.SAMN05216474_2187"/>
<dbReference type="Pfam" id="PF13720">
    <property type="entry name" value="Acetyltransf_11"/>
    <property type="match status" value="1"/>
</dbReference>
<organism evidence="7 8">
    <name type="scientific">Lishizhenia tianjinensis</name>
    <dbReference type="NCBI Taxonomy" id="477690"/>
    <lineage>
        <taxon>Bacteria</taxon>
        <taxon>Pseudomonadati</taxon>
        <taxon>Bacteroidota</taxon>
        <taxon>Flavobacteriia</taxon>
        <taxon>Flavobacteriales</taxon>
        <taxon>Crocinitomicaceae</taxon>
        <taxon>Lishizhenia</taxon>
    </lineage>
</organism>
<dbReference type="PANTHER" id="PTHR43480">
    <property type="entry name" value="ACYL-[ACYL-CARRIER-PROTEIN]--UDP-N-ACETYLGLUCOSAMINE O-ACYLTRANSFERASE"/>
    <property type="match status" value="1"/>
</dbReference>
<evidence type="ECO:0000256" key="1">
    <source>
        <dbReference type="ARBA" id="ARBA00022516"/>
    </source>
</evidence>
<dbReference type="InterPro" id="IPR001451">
    <property type="entry name" value="Hexapep"/>
</dbReference>
<sequence>MISNLASVSKDAQLGQNVKVEPFTTIYEDVVIGNNTVIGPNVTIYPGTRIGEDCEIYPGSVIGVIPQDLKFGGEYTTVEIGNNTKIRECVTIHRGTTDKYKTVVGDNCLLMGYVHVAHDCILGNNVILANYVGLSGHVEIDDFAIIEGKAAAQQFVKIGKHAFVGGASLIRKDIPPFIRAAREPLTFAGVNAIGLRRRGFTDDQIKEVEDVYRTLFVLNNNVSKGLEAVENELQGTELKQQVIDFIRASDKGIIRGPL</sequence>
<keyword evidence="3 7" id="KW-0808">Transferase</keyword>
<dbReference type="NCBIfam" id="TIGR01852">
    <property type="entry name" value="lipid_A_lpxA"/>
    <property type="match status" value="1"/>
</dbReference>
<keyword evidence="1" id="KW-0444">Lipid biosynthesis</keyword>
<accession>A0A1I7AKP7</accession>
<evidence type="ECO:0000259" key="6">
    <source>
        <dbReference type="Pfam" id="PF13720"/>
    </source>
</evidence>
<evidence type="ECO:0000256" key="4">
    <source>
        <dbReference type="ARBA" id="ARBA00023098"/>
    </source>
</evidence>
<evidence type="ECO:0000256" key="5">
    <source>
        <dbReference type="ARBA" id="ARBA00023315"/>
    </source>
</evidence>
<dbReference type="OrthoDB" id="9807278at2"/>
<dbReference type="InterPro" id="IPR010137">
    <property type="entry name" value="Lipid_A_LpxA"/>
</dbReference>
<name>A0A1I7AKP7_9FLAO</name>
<feature type="domain" description="UDP N-acetylglucosamine O-acyltransferase C-terminal" evidence="6">
    <location>
        <begin position="173"/>
        <end position="254"/>
    </location>
</feature>
<keyword evidence="2" id="KW-0441">Lipid A biosynthesis</keyword>
<dbReference type="CDD" id="cd03351">
    <property type="entry name" value="LbH_UDP-GlcNAc_AT"/>
    <property type="match status" value="1"/>
</dbReference>
<dbReference type="Gene3D" id="1.20.1180.10">
    <property type="entry name" value="Udp N-acetylglucosamine O-acyltransferase, C-terminal domain"/>
    <property type="match status" value="1"/>
</dbReference>
<dbReference type="InterPro" id="IPR037157">
    <property type="entry name" value="Acetyltransf_C_sf"/>
</dbReference>